<sequence length="215" mass="23227">MFKQLTIGSAILAAAFTLPNTAVNAAGPAASEWSIGPIIRGRNYSVNMPRTMQETRDGPAFDFPYPAAANGHVHYVTVPVRSLEGAKRITLTYRIDAKPGTRFLEQENPAGPATLSLYIQRAGDRWTARTPHHRWYSPAGRDLPLSPGTHTVSISLTEPWIAMMGGDASSLPQAFDAALRETSQIGFTFGGASGRGHGVFATAPARFTVLDYRIE</sequence>
<dbReference type="OrthoDB" id="7447024at2"/>
<dbReference type="RefSeq" id="WP_160755067.1">
    <property type="nucleotide sequence ID" value="NZ_WTYL01000001.1"/>
</dbReference>
<gene>
    <name evidence="2" type="ORF">GRI65_03220</name>
</gene>
<evidence type="ECO:0000313" key="2">
    <source>
        <dbReference type="EMBL" id="MXP43466.1"/>
    </source>
</evidence>
<dbReference type="EMBL" id="WTYL01000001">
    <property type="protein sequence ID" value="MXP43466.1"/>
    <property type="molecule type" value="Genomic_DNA"/>
</dbReference>
<evidence type="ECO:0000256" key="1">
    <source>
        <dbReference type="SAM" id="SignalP"/>
    </source>
</evidence>
<keyword evidence="1" id="KW-0732">Signal</keyword>
<evidence type="ECO:0000313" key="3">
    <source>
        <dbReference type="Proteomes" id="UP000431922"/>
    </source>
</evidence>
<dbReference type="Proteomes" id="UP000431922">
    <property type="component" value="Unassembled WGS sequence"/>
</dbReference>
<protein>
    <submittedName>
        <fullName evidence="2">Uncharacterized protein</fullName>
    </submittedName>
</protein>
<dbReference type="AlphaFoldDB" id="A0A845AZV5"/>
<feature type="chain" id="PRO_5032749439" evidence="1">
    <location>
        <begin position="26"/>
        <end position="215"/>
    </location>
</feature>
<keyword evidence="3" id="KW-1185">Reference proteome</keyword>
<feature type="signal peptide" evidence="1">
    <location>
        <begin position="1"/>
        <end position="25"/>
    </location>
</feature>
<comment type="caution">
    <text evidence="2">The sequence shown here is derived from an EMBL/GenBank/DDBJ whole genome shotgun (WGS) entry which is preliminary data.</text>
</comment>
<reference evidence="2 3" key="1">
    <citation type="submission" date="2019-12" db="EMBL/GenBank/DDBJ databases">
        <title>Genomic-based taxomic classification of the family Erythrobacteraceae.</title>
        <authorList>
            <person name="Xu L."/>
        </authorList>
    </citation>
    <scope>NUCLEOTIDE SEQUENCE [LARGE SCALE GENOMIC DNA]</scope>
    <source>
        <strain evidence="2 3">KCTC 42453</strain>
    </source>
</reference>
<proteinExistence type="predicted"/>
<name>A0A845AZV5_9SPHN</name>
<organism evidence="2 3">
    <name type="scientific">Allopontixanthobacter sediminis</name>
    <dbReference type="NCBI Taxonomy" id="1689985"/>
    <lineage>
        <taxon>Bacteria</taxon>
        <taxon>Pseudomonadati</taxon>
        <taxon>Pseudomonadota</taxon>
        <taxon>Alphaproteobacteria</taxon>
        <taxon>Sphingomonadales</taxon>
        <taxon>Erythrobacteraceae</taxon>
        <taxon>Allopontixanthobacter</taxon>
    </lineage>
</organism>
<accession>A0A845AZV5</accession>